<evidence type="ECO:0000313" key="2">
    <source>
        <dbReference type="EnsemblMetazoa" id="XP_003723867"/>
    </source>
</evidence>
<dbReference type="Proteomes" id="UP000007110">
    <property type="component" value="Unassembled WGS sequence"/>
</dbReference>
<evidence type="ECO:0000313" key="3">
    <source>
        <dbReference type="Proteomes" id="UP000007110"/>
    </source>
</evidence>
<dbReference type="OMA" id="KIVPCEP"/>
<dbReference type="SUPFAM" id="SSF57501">
    <property type="entry name" value="Cystine-knot cytokines"/>
    <property type="match status" value="1"/>
</dbReference>
<keyword evidence="3" id="KW-1185">Reference proteome</keyword>
<keyword evidence="1" id="KW-0732">Signal</keyword>
<dbReference type="EnsemblMetazoa" id="XM_003723819">
    <property type="protein sequence ID" value="XP_003723867"/>
    <property type="gene ID" value="LOC100888212"/>
</dbReference>
<dbReference type="RefSeq" id="XP_003723867.2">
    <property type="nucleotide sequence ID" value="XM_003723819.3"/>
</dbReference>
<accession>A0A7M7GEK1</accession>
<dbReference type="GeneID" id="100888212"/>
<reference evidence="2" key="2">
    <citation type="submission" date="2021-01" db="UniProtKB">
        <authorList>
            <consortium name="EnsemblMetazoa"/>
        </authorList>
    </citation>
    <scope>IDENTIFICATION</scope>
</reference>
<feature type="signal peptide" evidence="1">
    <location>
        <begin position="1"/>
        <end position="21"/>
    </location>
</feature>
<sequence length="223" mass="24680">MMSVQPCKLLIFATTIVLTRGCCRKPKIVPCEPIVLGQAQSAEIAAAKQSGFIDALQANRTLTYQNQQPIITDFTEDQMARVLEVYKEFGGNRGDDELGSYDNLLWEPEPSNAPRARRSPVLEVPICPVQNIKQFLITAFNADGQPLQIVQFSGFKQWVLRQECTESLSSQGTLSMNGANILCHTIRRSVFLVAIRLDDGAVNQGDIAVQEVQVESCSSFVEE</sequence>
<organism evidence="2 3">
    <name type="scientific">Strongylocentrotus purpuratus</name>
    <name type="common">Purple sea urchin</name>
    <dbReference type="NCBI Taxonomy" id="7668"/>
    <lineage>
        <taxon>Eukaryota</taxon>
        <taxon>Metazoa</taxon>
        <taxon>Echinodermata</taxon>
        <taxon>Eleutherozoa</taxon>
        <taxon>Echinozoa</taxon>
        <taxon>Echinoidea</taxon>
        <taxon>Euechinoidea</taxon>
        <taxon>Echinacea</taxon>
        <taxon>Camarodonta</taxon>
        <taxon>Echinidea</taxon>
        <taxon>Strongylocentrotidae</taxon>
        <taxon>Strongylocentrotus</taxon>
    </lineage>
</organism>
<reference evidence="3" key="1">
    <citation type="submission" date="2015-02" db="EMBL/GenBank/DDBJ databases">
        <title>Genome sequencing for Strongylocentrotus purpuratus.</title>
        <authorList>
            <person name="Murali S."/>
            <person name="Liu Y."/>
            <person name="Vee V."/>
            <person name="English A."/>
            <person name="Wang M."/>
            <person name="Skinner E."/>
            <person name="Han Y."/>
            <person name="Muzny D.M."/>
            <person name="Worley K.C."/>
            <person name="Gibbs R.A."/>
        </authorList>
    </citation>
    <scope>NUCLEOTIDE SEQUENCE</scope>
</reference>
<proteinExistence type="predicted"/>
<dbReference type="KEGG" id="spu:100888212"/>
<dbReference type="OrthoDB" id="10149192at2759"/>
<protein>
    <submittedName>
        <fullName evidence="2">Uncharacterized protein</fullName>
    </submittedName>
</protein>
<dbReference type="AlphaFoldDB" id="A0A7M7GEK1"/>
<dbReference type="InParanoid" id="A0A7M7GEK1"/>
<feature type="chain" id="PRO_5029645701" evidence="1">
    <location>
        <begin position="22"/>
        <end position="223"/>
    </location>
</feature>
<dbReference type="InterPro" id="IPR029034">
    <property type="entry name" value="Cystine-knot_cytokine"/>
</dbReference>
<evidence type="ECO:0000256" key="1">
    <source>
        <dbReference type="SAM" id="SignalP"/>
    </source>
</evidence>
<name>A0A7M7GEK1_STRPU</name>